<reference evidence="2" key="2">
    <citation type="submission" date="2022-01" db="EMBL/GenBank/DDBJ databases">
        <authorList>
            <person name="Yamashiro T."/>
            <person name="Shiraishi A."/>
            <person name="Satake H."/>
            <person name="Nakayama K."/>
        </authorList>
    </citation>
    <scope>NUCLEOTIDE SEQUENCE</scope>
</reference>
<dbReference type="Proteomes" id="UP001151760">
    <property type="component" value="Unassembled WGS sequence"/>
</dbReference>
<reference evidence="2" key="1">
    <citation type="journal article" date="2022" name="Int. J. Mol. Sci.">
        <title>Draft Genome of Tanacetum Coccineum: Genomic Comparison of Closely Related Tanacetum-Family Plants.</title>
        <authorList>
            <person name="Yamashiro T."/>
            <person name="Shiraishi A."/>
            <person name="Nakayama K."/>
            <person name="Satake H."/>
        </authorList>
    </citation>
    <scope>NUCLEOTIDE SEQUENCE</scope>
</reference>
<proteinExistence type="predicted"/>
<gene>
    <name evidence="2" type="ORF">Tco_0937478</name>
</gene>
<protein>
    <submittedName>
        <fullName evidence="2">Uncharacterized protein</fullName>
    </submittedName>
</protein>
<name>A0ABQ5DFB1_9ASTR</name>
<sequence>MLAPKCSTFNGRPTFANPMYHKKAQYEHPGLYAITQDQSDPATRLIPDSEEILTLADKSRSKLDKDLVITFDLLEMELDELESENKAEFSNMYDYVFAGCCLKDSGNVDCLAQKLLTTEFLLKLRTIDKMYTVCKEKAVKCISKGQVGSIGKLLTLARARLENEPTHGSNVDITLLMLQTKSGLSACARYGFTKVNILHNDVLINKAVRSLGQSMFQMTLVAVLFSQAVNKSPTHYPCDSARTFRVILFSIHNDEWKSFQCHHQTALRSYALSWKPCQGDSLNLPDHRIHKDGDGDASFQLKSDSLPHAHAQTTKTYYKHRDSRIMKAQELKTKTSAQTLIYKIFLQRYQVYQGRLLASFQDDAKYEHVGQDTRSQGSDEYAYSMLVMVPWDRMGTPTQYVNFSLLLTPLCCDDTHDVTPRVSALAGCDRLGIVVPTGLKRYKDPETGLRIKRTNRKCRIPIDLYPCRVEEKLIMRKLEGKWIMKKEMRMISKDGTISEFPGYTSSKEEKEEEEEEEEEKEESE</sequence>
<feature type="region of interest" description="Disordered" evidence="1">
    <location>
        <begin position="495"/>
        <end position="524"/>
    </location>
</feature>
<dbReference type="EMBL" id="BQNB010015237">
    <property type="protein sequence ID" value="GJT37613.1"/>
    <property type="molecule type" value="Genomic_DNA"/>
</dbReference>
<keyword evidence="3" id="KW-1185">Reference proteome</keyword>
<comment type="caution">
    <text evidence="2">The sequence shown here is derived from an EMBL/GenBank/DDBJ whole genome shotgun (WGS) entry which is preliminary data.</text>
</comment>
<evidence type="ECO:0000313" key="3">
    <source>
        <dbReference type="Proteomes" id="UP001151760"/>
    </source>
</evidence>
<accession>A0ABQ5DFB1</accession>
<evidence type="ECO:0000256" key="1">
    <source>
        <dbReference type="SAM" id="MobiDB-lite"/>
    </source>
</evidence>
<feature type="compositionally biased region" description="Acidic residues" evidence="1">
    <location>
        <begin position="510"/>
        <end position="524"/>
    </location>
</feature>
<evidence type="ECO:0000313" key="2">
    <source>
        <dbReference type="EMBL" id="GJT37613.1"/>
    </source>
</evidence>
<organism evidence="2 3">
    <name type="scientific">Tanacetum coccineum</name>
    <dbReference type="NCBI Taxonomy" id="301880"/>
    <lineage>
        <taxon>Eukaryota</taxon>
        <taxon>Viridiplantae</taxon>
        <taxon>Streptophyta</taxon>
        <taxon>Embryophyta</taxon>
        <taxon>Tracheophyta</taxon>
        <taxon>Spermatophyta</taxon>
        <taxon>Magnoliopsida</taxon>
        <taxon>eudicotyledons</taxon>
        <taxon>Gunneridae</taxon>
        <taxon>Pentapetalae</taxon>
        <taxon>asterids</taxon>
        <taxon>campanulids</taxon>
        <taxon>Asterales</taxon>
        <taxon>Asteraceae</taxon>
        <taxon>Asteroideae</taxon>
        <taxon>Anthemideae</taxon>
        <taxon>Anthemidinae</taxon>
        <taxon>Tanacetum</taxon>
    </lineage>
</organism>